<dbReference type="PROSITE" id="PS51257">
    <property type="entry name" value="PROKAR_LIPOPROTEIN"/>
    <property type="match status" value="1"/>
</dbReference>
<accession>A0A1A8XWA9</accession>
<keyword evidence="1" id="KW-0812">Transmembrane</keyword>
<sequence>MVNQAFKNAMSITTTLTACVRFVKASPSRLGPFSLIDLSLFLALIIAAALGYKYSFLLLPRADLNLAPVAGCDLHTQACPVDMPGGGRIELSITPHPIRVLKPLQVNATMTGIAVNKLEIDFSGVDMDMGYNRQVLVSDGNGHYAGETMLPVCITGRMAWRLSLIIETDRQRIAVPFVFETPGR</sequence>
<evidence type="ECO:0000313" key="3">
    <source>
        <dbReference type="Proteomes" id="UP000199600"/>
    </source>
</evidence>
<dbReference type="EMBL" id="FLQY01000185">
    <property type="protein sequence ID" value="SBT08288.1"/>
    <property type="molecule type" value="Genomic_DNA"/>
</dbReference>
<protein>
    <submittedName>
        <fullName evidence="2">Uncharacterized protein</fullName>
    </submittedName>
</protein>
<keyword evidence="3" id="KW-1185">Reference proteome</keyword>
<keyword evidence="1" id="KW-1133">Transmembrane helix</keyword>
<keyword evidence="1" id="KW-0472">Membrane</keyword>
<dbReference type="Proteomes" id="UP000199600">
    <property type="component" value="Unassembled WGS sequence"/>
</dbReference>
<feature type="transmembrane region" description="Helical" evidence="1">
    <location>
        <begin position="35"/>
        <end position="52"/>
    </location>
</feature>
<evidence type="ECO:0000313" key="2">
    <source>
        <dbReference type="EMBL" id="SBT08288.1"/>
    </source>
</evidence>
<proteinExistence type="predicted"/>
<organism evidence="2 3">
    <name type="scientific">Candidatus Propionivibrio aalborgensis</name>
    <dbReference type="NCBI Taxonomy" id="1860101"/>
    <lineage>
        <taxon>Bacteria</taxon>
        <taxon>Pseudomonadati</taxon>
        <taxon>Pseudomonadota</taxon>
        <taxon>Betaproteobacteria</taxon>
        <taxon>Rhodocyclales</taxon>
        <taxon>Rhodocyclaceae</taxon>
        <taxon>Propionivibrio</taxon>
    </lineage>
</organism>
<reference evidence="2 3" key="1">
    <citation type="submission" date="2016-06" db="EMBL/GenBank/DDBJ databases">
        <authorList>
            <person name="Kjaerup R.B."/>
            <person name="Dalgaard T.S."/>
            <person name="Juul-Madsen H.R."/>
        </authorList>
    </citation>
    <scope>NUCLEOTIDE SEQUENCE [LARGE SCALE GENOMIC DNA]</scope>
    <source>
        <strain evidence="2">2</strain>
    </source>
</reference>
<dbReference type="AlphaFoldDB" id="A0A1A8XWA9"/>
<evidence type="ECO:0000256" key="1">
    <source>
        <dbReference type="SAM" id="Phobius"/>
    </source>
</evidence>
<gene>
    <name evidence="2" type="ORF">PROAA_2650005</name>
</gene>
<name>A0A1A8XWA9_9RHOO</name>